<evidence type="ECO:0000313" key="3">
    <source>
        <dbReference type="Proteomes" id="UP000013200"/>
    </source>
</evidence>
<dbReference type="EMBL" id="BMDA01000003">
    <property type="protein sequence ID" value="GGH39092.1"/>
    <property type="molecule type" value="Genomic_DNA"/>
</dbReference>
<dbReference type="AlphaFoldDB" id="N9PQG0"/>
<keyword evidence="3" id="KW-1185">Reference proteome</keyword>
<name>N9PQG0_9GAMM</name>
<organism evidence="1 3">
    <name type="scientific">Acinetobacter courvalinii</name>
    <dbReference type="NCBI Taxonomy" id="280147"/>
    <lineage>
        <taxon>Bacteria</taxon>
        <taxon>Pseudomonadati</taxon>
        <taxon>Pseudomonadota</taxon>
        <taxon>Gammaproteobacteria</taxon>
        <taxon>Moraxellales</taxon>
        <taxon>Moraxellaceae</taxon>
        <taxon>Acinetobacter</taxon>
    </lineage>
</organism>
<accession>N9PQG0</accession>
<protein>
    <submittedName>
        <fullName evidence="1">Uncharacterized protein</fullName>
    </submittedName>
</protein>
<reference evidence="2" key="3">
    <citation type="submission" date="2024-03" db="EMBL/GenBank/DDBJ databases">
        <authorList>
            <person name="Sun Q."/>
            <person name="Sedlacek I."/>
        </authorList>
    </citation>
    <scope>NUCLEOTIDE SEQUENCE</scope>
    <source>
        <strain evidence="2">CCM 8635</strain>
    </source>
</reference>
<evidence type="ECO:0000313" key="1">
    <source>
        <dbReference type="EMBL" id="ENX35804.1"/>
    </source>
</evidence>
<comment type="caution">
    <text evidence="1">The sequence shown here is derived from an EMBL/GenBank/DDBJ whole genome shotgun (WGS) entry which is preliminary data.</text>
</comment>
<dbReference type="HOGENOM" id="CLU_2285299_0_0_6"/>
<evidence type="ECO:0000313" key="2">
    <source>
        <dbReference type="EMBL" id="GGH39092.1"/>
    </source>
</evidence>
<dbReference type="Proteomes" id="UP000652691">
    <property type="component" value="Unassembled WGS sequence"/>
</dbReference>
<dbReference type="GeneID" id="80105045"/>
<dbReference type="EMBL" id="APSA01000018">
    <property type="protein sequence ID" value="ENX35804.1"/>
    <property type="molecule type" value="Genomic_DNA"/>
</dbReference>
<dbReference type="Proteomes" id="UP000013200">
    <property type="component" value="Unassembled WGS sequence"/>
</dbReference>
<proteinExistence type="predicted"/>
<reference evidence="1 3" key="1">
    <citation type="submission" date="2013-02" db="EMBL/GenBank/DDBJ databases">
        <title>The Genome Sequence of Acinetobacter sp. NIPH 3623.</title>
        <authorList>
            <consortium name="The Broad Institute Genome Sequencing Platform"/>
            <consortium name="The Broad Institute Genome Sequencing Center for Infectious Disease"/>
            <person name="Cerqueira G."/>
            <person name="Feldgarden M."/>
            <person name="Courvalin P."/>
            <person name="Perichon B."/>
            <person name="Grillot-Courvalin C."/>
            <person name="Clermont D."/>
            <person name="Rocha E."/>
            <person name="Yoon E.-J."/>
            <person name="Nemec A."/>
            <person name="Walker B."/>
            <person name="Young S.K."/>
            <person name="Zeng Q."/>
            <person name="Gargeya S."/>
            <person name="Fitzgerald M."/>
            <person name="Haas B."/>
            <person name="Abouelleil A."/>
            <person name="Alvarado L."/>
            <person name="Arachchi H.M."/>
            <person name="Berlin A.M."/>
            <person name="Chapman S.B."/>
            <person name="Dewar J."/>
            <person name="Goldberg J."/>
            <person name="Griggs A."/>
            <person name="Gujja S."/>
            <person name="Hansen M."/>
            <person name="Howarth C."/>
            <person name="Imamovic A."/>
            <person name="Larimer J."/>
            <person name="McCowan C."/>
            <person name="Murphy C."/>
            <person name="Neiman D."/>
            <person name="Pearson M."/>
            <person name="Priest M."/>
            <person name="Roberts A."/>
            <person name="Saif S."/>
            <person name="Shea T."/>
            <person name="Sisk P."/>
            <person name="Sykes S."/>
            <person name="Wortman J."/>
            <person name="Nusbaum C."/>
            <person name="Birren B."/>
        </authorList>
    </citation>
    <scope>NUCLEOTIDE SEQUENCE [LARGE SCALE GENOMIC DNA]</scope>
    <source>
        <strain evidence="1 3">NIPH 3623</strain>
    </source>
</reference>
<dbReference type="RefSeq" id="WP_005289187.1">
    <property type="nucleotide sequence ID" value="NZ_BMDA01000003.1"/>
</dbReference>
<reference evidence="2 4" key="2">
    <citation type="journal article" date="2014" name="Int. J. Syst. Evol. Microbiol.">
        <title>Complete genome sequence of Corynebacterium casei LMG S-19264T (=DSM 44701T), isolated from a smear-ripened cheese.</title>
        <authorList>
            <consortium name="US DOE Joint Genome Institute (JGI-PGF)"/>
            <person name="Walter F."/>
            <person name="Albersmeier A."/>
            <person name="Kalinowski J."/>
            <person name="Ruckert C."/>
        </authorList>
    </citation>
    <scope>NUCLEOTIDE SEQUENCE [LARGE SCALE GENOMIC DNA]</scope>
    <source>
        <strain evidence="2 4">CCM 8635</strain>
    </source>
</reference>
<dbReference type="STRING" id="1217698.F888_03637"/>
<sequence length="113" mass="13294">MKIEKIIVRVQNPKTKKRQLFISAKKLHRLLDSDVSYKTFLETNVLWSRLREDIDYHFSKKVDTYNLSICAVQAILIMENTEQSWILFNEMTDLINDGFSSILIKGDRNVSNK</sequence>
<gene>
    <name evidence="1" type="ORF">F888_03637</name>
    <name evidence="2" type="ORF">GCM10007354_24640</name>
</gene>
<evidence type="ECO:0000313" key="4">
    <source>
        <dbReference type="Proteomes" id="UP000652691"/>
    </source>
</evidence>